<dbReference type="InterPro" id="IPR002933">
    <property type="entry name" value="Peptidase_M20"/>
</dbReference>
<dbReference type="Gene3D" id="3.30.70.360">
    <property type="match status" value="1"/>
</dbReference>
<dbReference type="GO" id="GO:0046872">
    <property type="term" value="F:metal ion binding"/>
    <property type="evidence" value="ECO:0007669"/>
    <property type="project" value="UniProtKB-KW"/>
</dbReference>
<evidence type="ECO:0000313" key="5">
    <source>
        <dbReference type="Proteomes" id="UP000580830"/>
    </source>
</evidence>
<reference evidence="4 5" key="1">
    <citation type="journal article" date="2020" name="Biotechnol. Biofuels">
        <title>New insights from the biogas microbiome by comprehensive genome-resolved metagenomics of nearly 1600 species originating from multiple anaerobic digesters.</title>
        <authorList>
            <person name="Campanaro S."/>
            <person name="Treu L."/>
            <person name="Rodriguez-R L.M."/>
            <person name="Kovalovszki A."/>
            <person name="Ziels R.M."/>
            <person name="Maus I."/>
            <person name="Zhu X."/>
            <person name="Kougias P.G."/>
            <person name="Basile A."/>
            <person name="Luo G."/>
            <person name="Schluter A."/>
            <person name="Konstantinidis K.T."/>
            <person name="Angelidaki I."/>
        </authorList>
    </citation>
    <scope>NUCLEOTIDE SEQUENCE [LARGE SCALE GENOMIC DNA]</scope>
    <source>
        <strain evidence="4">AS04akNAM_125</strain>
    </source>
</reference>
<dbReference type="SUPFAM" id="SSF53187">
    <property type="entry name" value="Zn-dependent exopeptidases"/>
    <property type="match status" value="1"/>
</dbReference>
<dbReference type="GO" id="GO:0019877">
    <property type="term" value="P:diaminopimelate biosynthetic process"/>
    <property type="evidence" value="ECO:0007669"/>
    <property type="project" value="UniProtKB-ARBA"/>
</dbReference>
<dbReference type="InterPro" id="IPR008741">
    <property type="entry name" value="AV_PCPalpha"/>
</dbReference>
<name>A0A832PNT5_9RHOB</name>
<feature type="domain" description="Peptidase C31" evidence="3">
    <location>
        <begin position="368"/>
        <end position="388"/>
    </location>
</feature>
<dbReference type="PIRSF" id="PIRSF005962">
    <property type="entry name" value="Pept_M20D_amidohydro"/>
    <property type="match status" value="1"/>
</dbReference>
<dbReference type="SUPFAM" id="SSF55031">
    <property type="entry name" value="Bacterial exopeptidase dimerisation domain"/>
    <property type="match status" value="1"/>
</dbReference>
<feature type="binding site" evidence="2">
    <location>
        <position position="139"/>
    </location>
    <ligand>
        <name>Mn(2+)</name>
        <dbReference type="ChEBI" id="CHEBI:29035"/>
        <label>2</label>
    </ligand>
</feature>
<dbReference type="PROSITE" id="PS51539">
    <property type="entry name" value="AV_PCP_ALPHA"/>
    <property type="match status" value="1"/>
</dbReference>
<feature type="binding site" evidence="2">
    <location>
        <position position="106"/>
    </location>
    <ligand>
        <name>Mn(2+)</name>
        <dbReference type="ChEBI" id="CHEBI:29035"/>
        <label>2</label>
    </ligand>
</feature>
<dbReference type="Gene3D" id="3.40.630.10">
    <property type="entry name" value="Zn peptidases"/>
    <property type="match status" value="1"/>
</dbReference>
<dbReference type="GO" id="GO:0050118">
    <property type="term" value="F:N-acetyldiaminopimelate deacetylase activity"/>
    <property type="evidence" value="ECO:0007669"/>
    <property type="project" value="UniProtKB-ARBA"/>
</dbReference>
<evidence type="ECO:0000256" key="1">
    <source>
        <dbReference type="ARBA" id="ARBA00022801"/>
    </source>
</evidence>
<feature type="binding site" evidence="2">
    <location>
        <position position="359"/>
    </location>
    <ligand>
        <name>Mn(2+)</name>
        <dbReference type="ChEBI" id="CHEBI:29035"/>
        <label>2</label>
    </ligand>
</feature>
<dbReference type="EMBL" id="DULP01000184">
    <property type="protein sequence ID" value="HHW34813.1"/>
    <property type="molecule type" value="Genomic_DNA"/>
</dbReference>
<dbReference type="InterPro" id="IPR017439">
    <property type="entry name" value="Amidohydrolase"/>
</dbReference>
<dbReference type="RefSeq" id="WP_303730815.1">
    <property type="nucleotide sequence ID" value="NZ_DULP01000184.1"/>
</dbReference>
<evidence type="ECO:0000313" key="4">
    <source>
        <dbReference type="EMBL" id="HHW34813.1"/>
    </source>
</evidence>
<dbReference type="InterPro" id="IPR036264">
    <property type="entry name" value="Bact_exopeptidase_dim_dom"/>
</dbReference>
<comment type="caution">
    <text evidence="4">The sequence shown here is derived from an EMBL/GenBank/DDBJ whole genome shotgun (WGS) entry which is preliminary data.</text>
</comment>
<organism evidence="4 5">
    <name type="scientific">Paracoccus solventivorans</name>
    <dbReference type="NCBI Taxonomy" id="53463"/>
    <lineage>
        <taxon>Bacteria</taxon>
        <taxon>Pseudomonadati</taxon>
        <taxon>Pseudomonadota</taxon>
        <taxon>Alphaproteobacteria</taxon>
        <taxon>Rhodobacterales</taxon>
        <taxon>Paracoccaceae</taxon>
        <taxon>Paracoccus</taxon>
    </lineage>
</organism>
<comment type="cofactor">
    <cofactor evidence="2">
        <name>Mn(2+)</name>
        <dbReference type="ChEBI" id="CHEBI:29035"/>
    </cofactor>
    <text evidence="2">The Mn(2+) ion enhances activity.</text>
</comment>
<protein>
    <submittedName>
        <fullName evidence="4">Amidohydrolase</fullName>
    </submittedName>
</protein>
<accession>A0A832PNT5</accession>
<dbReference type="FunFam" id="3.30.70.360:FF:000001">
    <property type="entry name" value="N-acetyldiaminopimelate deacetylase"/>
    <property type="match status" value="1"/>
</dbReference>
<sequence>MPVRNRFAELLPEITGWRHDFHRHPELDYAVHRTAARVAALLRGFGADEVTEGVGRSGVVAVIRGCRDTRARVVALRADMDALPITEITGAAYASATPGVMHACGHDGHTAMLLGAAKYLAETRNFDGTAVLVFQPAEENGAGGLAMVQDGLVERWGIQEFYALHNLPGLPVGQFAIREGGIMAAADQFDVVLTGRGGHAARPQDCVDPVLAAAQLVTALQSLVARNLDPLQAGVVSVCSVETSSHAYNIIPQEVTLRGTVRSLDAGVRDLLEQRFHRVVASTAEALGVSAAIDYRRGYPVTVNHQDATAHAAEVARAVAGSVDTAAPPLMAGEDFSYMLESRPGAYIFLGNGDSAMLHHPAYDFDDSAIPAGASWLAGMVEARMPAG</sequence>
<dbReference type="PANTHER" id="PTHR11014:SF63">
    <property type="entry name" value="METALLOPEPTIDASE, PUTATIVE (AFU_ORTHOLOGUE AFUA_6G09600)-RELATED"/>
    <property type="match status" value="1"/>
</dbReference>
<dbReference type="CDD" id="cd05666">
    <property type="entry name" value="M20_Acy1-like"/>
    <property type="match status" value="1"/>
</dbReference>
<dbReference type="AlphaFoldDB" id="A0A832PNT5"/>
<keyword evidence="2" id="KW-0479">Metal-binding</keyword>
<gene>
    <name evidence="4" type="ORF">GXX24_11840</name>
</gene>
<dbReference type="Pfam" id="PF01546">
    <property type="entry name" value="Peptidase_M20"/>
    <property type="match status" value="1"/>
</dbReference>
<evidence type="ECO:0000256" key="2">
    <source>
        <dbReference type="PIRSR" id="PIRSR005962-1"/>
    </source>
</evidence>
<dbReference type="GO" id="GO:0004197">
    <property type="term" value="F:cysteine-type endopeptidase activity"/>
    <property type="evidence" value="ECO:0007669"/>
    <property type="project" value="InterPro"/>
</dbReference>
<feature type="binding site" evidence="2">
    <location>
        <position position="104"/>
    </location>
    <ligand>
        <name>Mn(2+)</name>
        <dbReference type="ChEBI" id="CHEBI:29035"/>
        <label>2</label>
    </ligand>
</feature>
<evidence type="ECO:0000259" key="3">
    <source>
        <dbReference type="PROSITE" id="PS51539"/>
    </source>
</evidence>
<dbReference type="Pfam" id="PF07687">
    <property type="entry name" value="M20_dimer"/>
    <property type="match status" value="1"/>
</dbReference>
<proteinExistence type="predicted"/>
<feature type="binding site" evidence="2">
    <location>
        <position position="165"/>
    </location>
    <ligand>
        <name>Mn(2+)</name>
        <dbReference type="ChEBI" id="CHEBI:29035"/>
        <label>2</label>
    </ligand>
</feature>
<dbReference type="NCBIfam" id="TIGR01891">
    <property type="entry name" value="amidohydrolases"/>
    <property type="match status" value="1"/>
</dbReference>
<dbReference type="Proteomes" id="UP000580830">
    <property type="component" value="Unassembled WGS sequence"/>
</dbReference>
<keyword evidence="2" id="KW-0464">Manganese</keyword>
<dbReference type="PANTHER" id="PTHR11014">
    <property type="entry name" value="PEPTIDASE M20 FAMILY MEMBER"/>
    <property type="match status" value="1"/>
</dbReference>
<dbReference type="InterPro" id="IPR011650">
    <property type="entry name" value="Peptidase_M20_dimer"/>
</dbReference>
<keyword evidence="1 4" id="KW-0378">Hydrolase</keyword>